<dbReference type="Gene3D" id="3.30.70.1430">
    <property type="entry name" value="Multidrug efflux transporter AcrB pore domain"/>
    <property type="match status" value="2"/>
</dbReference>
<feature type="transmembrane region" description="Helical" evidence="2">
    <location>
        <begin position="378"/>
        <end position="398"/>
    </location>
</feature>
<dbReference type="Gene3D" id="1.20.1640.10">
    <property type="entry name" value="Multidrug efflux transporter AcrB transmembrane domain"/>
    <property type="match status" value="2"/>
</dbReference>
<dbReference type="InterPro" id="IPR001036">
    <property type="entry name" value="Acrflvin-R"/>
</dbReference>
<dbReference type="InterPro" id="IPR027463">
    <property type="entry name" value="AcrB_DN_DC_subdom"/>
</dbReference>
<dbReference type="PRINTS" id="PR00702">
    <property type="entry name" value="ACRIFLAVINRP"/>
</dbReference>
<feature type="transmembrane region" description="Helical" evidence="2">
    <location>
        <begin position="936"/>
        <end position="960"/>
    </location>
</feature>
<feature type="region of interest" description="Disordered" evidence="1">
    <location>
        <begin position="1067"/>
        <end position="1092"/>
    </location>
</feature>
<dbReference type="Gene3D" id="3.30.2090.10">
    <property type="entry name" value="Multidrug efflux transporter AcrB TolC docking domain, DN and DC subdomains"/>
    <property type="match status" value="2"/>
</dbReference>
<accession>A0ABX8BCI4</accession>
<dbReference type="PANTHER" id="PTHR32063:SF16">
    <property type="entry name" value="CATION EFFLUX SYSTEM (ACRB_ACRD_ACRF FAMILY)"/>
    <property type="match status" value="1"/>
</dbReference>
<evidence type="ECO:0000256" key="1">
    <source>
        <dbReference type="SAM" id="MobiDB-lite"/>
    </source>
</evidence>
<dbReference type="SUPFAM" id="SSF82714">
    <property type="entry name" value="Multidrug efflux transporter AcrB TolC docking domain, DN and DC subdomains"/>
    <property type="match status" value="2"/>
</dbReference>
<feature type="transmembrane region" description="Helical" evidence="2">
    <location>
        <begin position="21"/>
        <end position="40"/>
    </location>
</feature>
<proteinExistence type="predicted"/>
<dbReference type="Gene3D" id="3.30.70.1440">
    <property type="entry name" value="Multidrug efflux transporter AcrB pore domain"/>
    <property type="match status" value="1"/>
</dbReference>
<evidence type="ECO:0000313" key="4">
    <source>
        <dbReference type="Proteomes" id="UP000676506"/>
    </source>
</evidence>
<keyword evidence="4" id="KW-1185">Reference proteome</keyword>
<protein>
    <submittedName>
        <fullName evidence="3">Efflux RND transporter permease subunit</fullName>
    </submittedName>
</protein>
<dbReference type="SUPFAM" id="SSF82693">
    <property type="entry name" value="Multidrug efflux transporter AcrB pore domain, PN1, PN2, PC1 and PC2 subdomains"/>
    <property type="match status" value="3"/>
</dbReference>
<reference evidence="3 4" key="1">
    <citation type="submission" date="2021-03" db="EMBL/GenBank/DDBJ databases">
        <title>Genomic and phenotypic characterization of Chloracidobacterium isolates provides evidence for multiple species.</title>
        <authorList>
            <person name="Saini M.K."/>
            <person name="Costas A.M.G."/>
            <person name="Tank M."/>
            <person name="Bryant D.A."/>
        </authorList>
    </citation>
    <scope>NUCLEOTIDE SEQUENCE [LARGE SCALE GENOMIC DNA]</scope>
    <source>
        <strain evidence="3 4">BV2-C</strain>
    </source>
</reference>
<feature type="transmembrane region" description="Helical" evidence="2">
    <location>
        <begin position="550"/>
        <end position="572"/>
    </location>
</feature>
<dbReference type="Gene3D" id="3.30.70.1320">
    <property type="entry name" value="Multidrug efflux transporter AcrB pore domain like"/>
    <property type="match status" value="1"/>
</dbReference>
<feature type="transmembrane region" description="Helical" evidence="2">
    <location>
        <begin position="352"/>
        <end position="371"/>
    </location>
</feature>
<gene>
    <name evidence="3" type="ORF">J8C06_04730</name>
</gene>
<evidence type="ECO:0000313" key="3">
    <source>
        <dbReference type="EMBL" id="QUW03741.1"/>
    </source>
</evidence>
<feature type="transmembrane region" description="Helical" evidence="2">
    <location>
        <begin position="910"/>
        <end position="929"/>
    </location>
</feature>
<name>A0ABX8BCI4_9BACT</name>
<feature type="transmembrane region" description="Helical" evidence="2">
    <location>
        <begin position="484"/>
        <end position="508"/>
    </location>
</feature>
<feature type="transmembrane region" description="Helical" evidence="2">
    <location>
        <begin position="456"/>
        <end position="478"/>
    </location>
</feature>
<keyword evidence="2" id="KW-0812">Transmembrane</keyword>
<dbReference type="SUPFAM" id="SSF82866">
    <property type="entry name" value="Multidrug efflux transporter AcrB transmembrane domain"/>
    <property type="match status" value="2"/>
</dbReference>
<feature type="compositionally biased region" description="Low complexity" evidence="1">
    <location>
        <begin position="1074"/>
        <end position="1083"/>
    </location>
</feature>
<organism evidence="3 4">
    <name type="scientific">Chloracidobacterium validum</name>
    <dbReference type="NCBI Taxonomy" id="2821543"/>
    <lineage>
        <taxon>Bacteria</taxon>
        <taxon>Pseudomonadati</taxon>
        <taxon>Acidobacteriota</taxon>
        <taxon>Terriglobia</taxon>
        <taxon>Terriglobales</taxon>
        <taxon>Acidobacteriaceae</taxon>
        <taxon>Chloracidobacterium</taxon>
    </lineage>
</organism>
<dbReference type="RefSeq" id="WP_211429631.1">
    <property type="nucleotide sequence ID" value="NZ_CP072648.1"/>
</dbReference>
<keyword evidence="2" id="KW-0472">Membrane</keyword>
<feature type="transmembrane region" description="Helical" evidence="2">
    <location>
        <begin position="966"/>
        <end position="986"/>
    </location>
</feature>
<keyword evidence="2" id="KW-1133">Transmembrane helix</keyword>
<dbReference type="PANTHER" id="PTHR32063">
    <property type="match status" value="1"/>
</dbReference>
<dbReference type="Pfam" id="PF00873">
    <property type="entry name" value="ACR_tran"/>
    <property type="match status" value="1"/>
</dbReference>
<sequence length="1092" mass="119502">MSAETDNLMARLVRFFIQSKLTPLVILVAVLVGLGAVVALPREEEPQISVPMIDVMSRLPGASAKETEQRLTTPLERLAWAIPGVEYVYSTTTPGETLVVVRFLVGVQEEEALVRLRRQLDAHAAELPPGATPPQVVLRSIDDVPILSLTFWSATQDDLALRRIAAEVETIVKQTPDVSETQIIGGARRQFRVILDPARMEAYGLTADTLAARLTAANQALPPAEAARHDAAHVIVATAAVESVNDLGTIVVGGTPERPVRLRDVAEIRDGHEEVTQLVRHATRSAADKLPSAEYPAVTLSISKRRGVNATRLADEILDRVSARVGDVIPSDVQMTVTRNYGVTAAEKSNELLFHMLIAVVSVMALIGLMLGWRESLIVGVAIPVTLALTLATFYWLGFTLNRITLFALIFSIGILVDDPIVDVENIVRHARMAKNRLRSALDVTVEAVNEVRSPLILATLAVMAAILPMAFVGGLMGPYMRPIPIGASAAMAFSMLVAFVVTPWAAYRILSRQPSHASGHGEGEPEGLLTRLYRRVMNRIIREVTWRRWFLIGIIGLLLAAFSLVPLKAVIVKMLPFDDKSEFQVIVDMPEGTPLERTGALARELADYLLTQPDVRDVQSYVGTAAPYNFNGLVRHYFLRRGPLVADLQVNLTDRHDRRTKSHDIAKRVRPELTAIAERYGARLKVAEVPPGPPVLSTLVAEIYGPDDAERERVAREVRTIFEQTEGVVDVDWYGVEPQPQTTFRLDRERLAWHGLAETSVLDTLDWALNKRVVGLAHLPTEREPTPIVLETPRAFRSDASALGRLRLANRQGSAVAIDEVARLEAGTAERPLYHKNLMPVVYVTGDTGGRTESPVYAILKLNAALDQLKLPDGTTMARYVAQQPESDARYAMKWDGEWHITYEVFRDLGLAFVVVLALIYVLTVGWFESFTTPLIIMAAIPFSLVGILPAHAAFGVFFTATSMIGFIAGAGIVVRNSIILVDFIELRLAEGMPLEEAVVDAGAVRFRPMVLTAAAVIVGAGIILLDPIFQGLALALISGEVASLFLSRLAVPTLYYIVHRPRVETEPPPASPVEESSASEVIDTEPALKS</sequence>
<dbReference type="Proteomes" id="UP000676506">
    <property type="component" value="Chromosome 1"/>
</dbReference>
<evidence type="ECO:0000256" key="2">
    <source>
        <dbReference type="SAM" id="Phobius"/>
    </source>
</evidence>
<dbReference type="EMBL" id="CP072648">
    <property type="protein sequence ID" value="QUW03741.1"/>
    <property type="molecule type" value="Genomic_DNA"/>
</dbReference>